<name>A0A0S8FQX3_UNCW3</name>
<sequence>MPMRIKALCAPERLAVRSLLPITRILATQRCSHGRRLRLPLTSSHRIASTIMAQPAYGDQLPDGSPGVVVVTPPSYTRVRLWLTGPTSIILATPVSRKDLVKNSESALSVSHPIHHGAM</sequence>
<reference evidence="1 2" key="1">
    <citation type="journal article" date="2015" name="Microbiome">
        <title>Genomic resolution of linkages in carbon, nitrogen, and sulfur cycling among widespread estuary sediment bacteria.</title>
        <authorList>
            <person name="Baker B.J."/>
            <person name="Lazar C.S."/>
            <person name="Teske A.P."/>
            <person name="Dick G.J."/>
        </authorList>
    </citation>
    <scope>NUCLEOTIDE SEQUENCE [LARGE SCALE GENOMIC DNA]</scope>
    <source>
        <strain evidence="1">SM23_42</strain>
    </source>
</reference>
<dbReference type="AlphaFoldDB" id="A0A0S8FQX3"/>
<accession>A0A0S8FQX3</accession>
<protein>
    <submittedName>
        <fullName evidence="1">Uncharacterized protein</fullName>
    </submittedName>
</protein>
<comment type="caution">
    <text evidence="1">The sequence shown here is derived from an EMBL/GenBank/DDBJ whole genome shotgun (WGS) entry which is preliminary data.</text>
</comment>
<evidence type="ECO:0000313" key="1">
    <source>
        <dbReference type="EMBL" id="KPK63128.1"/>
    </source>
</evidence>
<evidence type="ECO:0000313" key="2">
    <source>
        <dbReference type="Proteomes" id="UP000051373"/>
    </source>
</evidence>
<gene>
    <name evidence="1" type="ORF">AMJ83_08150</name>
</gene>
<proteinExistence type="predicted"/>
<dbReference type="EMBL" id="LJUJ01000018">
    <property type="protein sequence ID" value="KPK63128.1"/>
    <property type="molecule type" value="Genomic_DNA"/>
</dbReference>
<dbReference type="Proteomes" id="UP000051373">
    <property type="component" value="Unassembled WGS sequence"/>
</dbReference>
<organism evidence="1 2">
    <name type="scientific">candidate division WOR_3 bacterium SM23_42</name>
    <dbReference type="NCBI Taxonomy" id="1703779"/>
    <lineage>
        <taxon>Bacteria</taxon>
        <taxon>Bacteria division WOR-3</taxon>
    </lineage>
</organism>